<name>A0A2T4Z7F3_9BACL</name>
<dbReference type="PANTHER" id="PTHR39177">
    <property type="entry name" value="ABC TRANSPORTER PERMEASE YTRC-RELATED"/>
    <property type="match status" value="1"/>
</dbReference>
<feature type="transmembrane region" description="Helical" evidence="1">
    <location>
        <begin position="161"/>
        <end position="182"/>
    </location>
</feature>
<feature type="transmembrane region" description="Helical" evidence="1">
    <location>
        <begin position="250"/>
        <end position="268"/>
    </location>
</feature>
<dbReference type="OrthoDB" id="2986821at2"/>
<feature type="transmembrane region" description="Helical" evidence="1">
    <location>
        <begin position="280"/>
        <end position="309"/>
    </location>
</feature>
<dbReference type="EMBL" id="PZZP01000001">
    <property type="protein sequence ID" value="PTM57812.1"/>
    <property type="molecule type" value="Genomic_DNA"/>
</dbReference>
<keyword evidence="1" id="KW-1133">Transmembrane helix</keyword>
<gene>
    <name evidence="2" type="ORF">C8J48_0375</name>
</gene>
<evidence type="ECO:0000313" key="3">
    <source>
        <dbReference type="Proteomes" id="UP000241639"/>
    </source>
</evidence>
<dbReference type="Pfam" id="PF12679">
    <property type="entry name" value="ABC2_membrane_2"/>
    <property type="match status" value="1"/>
</dbReference>
<comment type="caution">
    <text evidence="2">The sequence shown here is derived from an EMBL/GenBank/DDBJ whole genome shotgun (WGS) entry which is preliminary data.</text>
</comment>
<feature type="transmembrane region" description="Helical" evidence="1">
    <location>
        <begin position="189"/>
        <end position="209"/>
    </location>
</feature>
<sequence>MLSVNSSKALWWKEWRQNRWWLLILSTILTWKPIGEVALKFLVNDPYPAEWKGVERSIAWSYEVLEVIVPSNYVKYSFLFNSPSLDLLLPVLLFGVWLVAQERTPDTYSFLSAAPFTRDQIITVKFLLGAGSVLAAMIFNLLFVLVMQLVLPAVYSSMDGLLWFAFVTPILLVTFAIGFFAATWTGHPIVAGIAALGLFFWPILLRKFAMSYFEVNYWVIKVLWEIERNISLDHALHWYRGSSGPWWKPPLFLVVTVILFFLSRWIFVRNPFENNGQPQLLIWGTTWQLGAILIPIAGGILAMIVYPIFFTRLHTTFPIFLAGVVLGLIAYRLWRNSSQAKET</sequence>
<keyword evidence="1" id="KW-0812">Transmembrane</keyword>
<reference evidence="2 3" key="1">
    <citation type="submission" date="2018-04" db="EMBL/GenBank/DDBJ databases">
        <title>Genomic Encyclopedia of Archaeal and Bacterial Type Strains, Phase II (KMG-II): from individual species to whole genera.</title>
        <authorList>
            <person name="Goeker M."/>
        </authorList>
    </citation>
    <scope>NUCLEOTIDE SEQUENCE [LARGE SCALE GENOMIC DNA]</scope>
    <source>
        <strain evidence="2 3">DSM 45169</strain>
    </source>
</reference>
<organism evidence="2 3">
    <name type="scientific">Desmospora activa DSM 45169</name>
    <dbReference type="NCBI Taxonomy" id="1121389"/>
    <lineage>
        <taxon>Bacteria</taxon>
        <taxon>Bacillati</taxon>
        <taxon>Bacillota</taxon>
        <taxon>Bacilli</taxon>
        <taxon>Bacillales</taxon>
        <taxon>Thermoactinomycetaceae</taxon>
        <taxon>Desmospora</taxon>
    </lineage>
</organism>
<feature type="transmembrane region" description="Helical" evidence="1">
    <location>
        <begin position="315"/>
        <end position="334"/>
    </location>
</feature>
<evidence type="ECO:0000313" key="2">
    <source>
        <dbReference type="EMBL" id="PTM57812.1"/>
    </source>
</evidence>
<keyword evidence="3" id="KW-1185">Reference proteome</keyword>
<dbReference type="AlphaFoldDB" id="A0A2T4Z7F3"/>
<dbReference type="InterPro" id="IPR053046">
    <property type="entry name" value="ABC-5_transporter"/>
</dbReference>
<accession>A0A2T4Z7F3</accession>
<feature type="transmembrane region" description="Helical" evidence="1">
    <location>
        <begin position="78"/>
        <end position="100"/>
    </location>
</feature>
<protein>
    <submittedName>
        <fullName evidence="2">ABC-2 family transporter</fullName>
    </submittedName>
</protein>
<dbReference type="Proteomes" id="UP000241639">
    <property type="component" value="Unassembled WGS sequence"/>
</dbReference>
<dbReference type="PANTHER" id="PTHR39177:SF1">
    <property type="entry name" value="ABC TRANSPORTER PERMEASE YTRC-RELATED"/>
    <property type="match status" value="1"/>
</dbReference>
<proteinExistence type="predicted"/>
<dbReference type="GO" id="GO:0005886">
    <property type="term" value="C:plasma membrane"/>
    <property type="evidence" value="ECO:0007669"/>
    <property type="project" value="UniProtKB-SubCell"/>
</dbReference>
<feature type="transmembrane region" description="Helical" evidence="1">
    <location>
        <begin position="126"/>
        <end position="155"/>
    </location>
</feature>
<dbReference type="GO" id="GO:0140359">
    <property type="term" value="F:ABC-type transporter activity"/>
    <property type="evidence" value="ECO:0007669"/>
    <property type="project" value="InterPro"/>
</dbReference>
<feature type="transmembrane region" description="Helical" evidence="1">
    <location>
        <begin position="20"/>
        <end position="43"/>
    </location>
</feature>
<evidence type="ECO:0000256" key="1">
    <source>
        <dbReference type="SAM" id="Phobius"/>
    </source>
</evidence>
<dbReference type="RefSeq" id="WP_107724685.1">
    <property type="nucleotide sequence ID" value="NZ_PZZP01000001.1"/>
</dbReference>
<keyword evidence="1" id="KW-0472">Membrane</keyword>